<dbReference type="GO" id="GO:0070677">
    <property type="term" value="F:rRNA (cytosine-2'-O-)-methyltransferase activity"/>
    <property type="evidence" value="ECO:0007669"/>
    <property type="project" value="UniProtKB-UniRule"/>
</dbReference>
<sequence length="308" mass="33869">MKQEKPILSDTSLPIPDQHFSKNPLKTSGEFVLISTPIGNLSDFSLRAKQTLQEADILLCEDTRVTAKLLSAYGISIRMESVHEHNESQRTEQIISWLQQGKIIALVSDAGTPLLSDPGYRLTKAIIEADIPITAIPGANAALTALTLSGLPPHPYMFVGFPPPKSKARQNGFSVLKAAERAGLNATLIWHEAPHRLVDMLADLALIFGEDRQAAVARELTKKFEEVQRNTLQELIEHFTNTPPRGEITVLLGPPPVQDEITEDDLDQQLQTALQTMSVKDAAALVATAIHLPKKIVYQRALELSKNQ</sequence>
<dbReference type="EMBL" id="JOPB01000005">
    <property type="protein sequence ID" value="OUI78750.1"/>
    <property type="molecule type" value="Genomic_DNA"/>
</dbReference>
<evidence type="ECO:0000256" key="2">
    <source>
        <dbReference type="ARBA" id="ARBA00022552"/>
    </source>
</evidence>
<dbReference type="InterPro" id="IPR035996">
    <property type="entry name" value="4pyrrol_Methylase_sf"/>
</dbReference>
<dbReference type="SUPFAM" id="SSF53790">
    <property type="entry name" value="Tetrapyrrole methylase"/>
    <property type="match status" value="1"/>
</dbReference>
<comment type="catalytic activity">
    <reaction evidence="6">
        <text>cytidine(1402) in 16S rRNA + S-adenosyl-L-methionine = 2'-O-methylcytidine(1402) in 16S rRNA + S-adenosyl-L-homocysteine + H(+)</text>
        <dbReference type="Rhea" id="RHEA:42924"/>
        <dbReference type="Rhea" id="RHEA-COMP:10285"/>
        <dbReference type="Rhea" id="RHEA-COMP:10286"/>
        <dbReference type="ChEBI" id="CHEBI:15378"/>
        <dbReference type="ChEBI" id="CHEBI:57856"/>
        <dbReference type="ChEBI" id="CHEBI:59789"/>
        <dbReference type="ChEBI" id="CHEBI:74495"/>
        <dbReference type="ChEBI" id="CHEBI:82748"/>
        <dbReference type="EC" id="2.1.1.198"/>
    </reaction>
</comment>
<comment type="subcellular location">
    <subcellularLocation>
        <location evidence="6">Cytoplasm</location>
    </subcellularLocation>
</comment>
<evidence type="ECO:0000256" key="4">
    <source>
        <dbReference type="ARBA" id="ARBA00022679"/>
    </source>
</evidence>
<keyword evidence="5 6" id="KW-0949">S-adenosyl-L-methionine</keyword>
<evidence type="ECO:0000256" key="5">
    <source>
        <dbReference type="ARBA" id="ARBA00022691"/>
    </source>
</evidence>
<keyword evidence="10" id="KW-1185">Reference proteome</keyword>
<gene>
    <name evidence="6" type="primary">rsmI</name>
    <name evidence="9" type="ORF">HK18_07670</name>
</gene>
<dbReference type="GO" id="GO:0005737">
    <property type="term" value="C:cytoplasm"/>
    <property type="evidence" value="ECO:0007669"/>
    <property type="project" value="UniProtKB-SubCell"/>
</dbReference>
<accession>A0A251ZVQ4</accession>
<dbReference type="PROSITE" id="PS01296">
    <property type="entry name" value="RSMI"/>
    <property type="match status" value="1"/>
</dbReference>
<dbReference type="Gene3D" id="3.40.1010.10">
    <property type="entry name" value="Cobalt-precorrin-4 Transmethylase, Domain 1"/>
    <property type="match status" value="1"/>
</dbReference>
<dbReference type="NCBIfam" id="TIGR00096">
    <property type="entry name" value="16S rRNA (cytidine(1402)-2'-O)-methyltransferase"/>
    <property type="match status" value="1"/>
</dbReference>
<evidence type="ECO:0000256" key="6">
    <source>
        <dbReference type="HAMAP-Rule" id="MF_01877"/>
    </source>
</evidence>
<organism evidence="9 10">
    <name type="scientific">Commensalibacter intestini</name>
    <dbReference type="NCBI Taxonomy" id="479936"/>
    <lineage>
        <taxon>Bacteria</taxon>
        <taxon>Pseudomonadati</taxon>
        <taxon>Pseudomonadota</taxon>
        <taxon>Alphaproteobacteria</taxon>
        <taxon>Acetobacterales</taxon>
        <taxon>Acetobacteraceae</taxon>
    </lineage>
</organism>
<feature type="domain" description="RsmI HTH" evidence="8">
    <location>
        <begin position="263"/>
        <end position="304"/>
    </location>
</feature>
<dbReference type="HAMAP" id="MF_01877">
    <property type="entry name" value="16SrRNA_methyltr_I"/>
    <property type="match status" value="1"/>
</dbReference>
<keyword evidence="4 6" id="KW-0808">Transferase</keyword>
<dbReference type="RefSeq" id="WP_086632172.1">
    <property type="nucleotide sequence ID" value="NZ_JOPB01000005.1"/>
</dbReference>
<dbReference type="PANTHER" id="PTHR46111">
    <property type="entry name" value="RIBOSOMAL RNA SMALL SUBUNIT METHYLTRANSFERASE I"/>
    <property type="match status" value="1"/>
</dbReference>
<evidence type="ECO:0000256" key="1">
    <source>
        <dbReference type="ARBA" id="ARBA00022490"/>
    </source>
</evidence>
<evidence type="ECO:0000259" key="8">
    <source>
        <dbReference type="Pfam" id="PF23016"/>
    </source>
</evidence>
<comment type="similarity">
    <text evidence="6">Belongs to the methyltransferase superfamily. RsmI family.</text>
</comment>
<evidence type="ECO:0000256" key="3">
    <source>
        <dbReference type="ARBA" id="ARBA00022603"/>
    </source>
</evidence>
<dbReference type="AlphaFoldDB" id="A0A251ZVQ4"/>
<dbReference type="CDD" id="cd11648">
    <property type="entry name" value="RsmI"/>
    <property type="match status" value="1"/>
</dbReference>
<dbReference type="InterPro" id="IPR014777">
    <property type="entry name" value="4pyrrole_Mease_sub1"/>
</dbReference>
<feature type="domain" description="Tetrapyrrole methylase" evidence="7">
    <location>
        <begin position="31"/>
        <end position="235"/>
    </location>
</feature>
<dbReference type="InterPro" id="IPR053910">
    <property type="entry name" value="RsmI_HTH"/>
</dbReference>
<dbReference type="Pfam" id="PF00590">
    <property type="entry name" value="TP_methylase"/>
    <property type="match status" value="1"/>
</dbReference>
<keyword evidence="3 6" id="KW-0489">Methyltransferase</keyword>
<dbReference type="PIRSF" id="PIRSF005917">
    <property type="entry name" value="MTase_YraL"/>
    <property type="match status" value="1"/>
</dbReference>
<evidence type="ECO:0000259" key="7">
    <source>
        <dbReference type="Pfam" id="PF00590"/>
    </source>
</evidence>
<evidence type="ECO:0000313" key="9">
    <source>
        <dbReference type="EMBL" id="OUI78750.1"/>
    </source>
</evidence>
<dbReference type="Proteomes" id="UP000194946">
    <property type="component" value="Unassembled WGS sequence"/>
</dbReference>
<dbReference type="InterPro" id="IPR018063">
    <property type="entry name" value="SAM_MeTrfase_RsmI_CS"/>
</dbReference>
<keyword evidence="2 6" id="KW-0698">rRNA processing</keyword>
<protein>
    <recommendedName>
        <fullName evidence="6">Ribosomal RNA small subunit methyltransferase I</fullName>
        <ecNumber evidence="6">2.1.1.198</ecNumber>
    </recommendedName>
    <alternativeName>
        <fullName evidence="6">16S rRNA 2'-O-ribose C1402 methyltransferase</fullName>
    </alternativeName>
    <alternativeName>
        <fullName evidence="6">rRNA (cytidine-2'-O-)-methyltransferase RsmI</fullName>
    </alternativeName>
</protein>
<dbReference type="FunFam" id="3.30.950.10:FF:000002">
    <property type="entry name" value="Ribosomal RNA small subunit methyltransferase I"/>
    <property type="match status" value="1"/>
</dbReference>
<keyword evidence="1 6" id="KW-0963">Cytoplasm</keyword>
<name>A0A251ZVQ4_9PROT</name>
<proteinExistence type="inferred from homology"/>
<dbReference type="InterPro" id="IPR014776">
    <property type="entry name" value="4pyrrole_Mease_sub2"/>
</dbReference>
<comment type="caution">
    <text evidence="9">The sequence shown here is derived from an EMBL/GenBank/DDBJ whole genome shotgun (WGS) entry which is preliminary data.</text>
</comment>
<dbReference type="Pfam" id="PF23016">
    <property type="entry name" value="RsmI_C"/>
    <property type="match status" value="1"/>
</dbReference>
<dbReference type="PANTHER" id="PTHR46111:SF1">
    <property type="entry name" value="RIBOSOMAL RNA SMALL SUBUNIT METHYLTRANSFERASE I"/>
    <property type="match status" value="1"/>
</dbReference>
<evidence type="ECO:0000313" key="10">
    <source>
        <dbReference type="Proteomes" id="UP000194946"/>
    </source>
</evidence>
<comment type="function">
    <text evidence="6">Catalyzes the 2'-O-methylation of the ribose of cytidine 1402 (C1402) in 16S rRNA.</text>
</comment>
<reference evidence="10" key="1">
    <citation type="submission" date="2014-06" db="EMBL/GenBank/DDBJ databases">
        <authorList>
            <person name="Winans N.J."/>
            <person name="Newell P.D."/>
            <person name="Douglas A.E."/>
        </authorList>
    </citation>
    <scope>NUCLEOTIDE SEQUENCE [LARGE SCALE GENOMIC DNA]</scope>
    <source>
        <strain evidence="10">DmL_052</strain>
    </source>
</reference>
<dbReference type="EC" id="2.1.1.198" evidence="6"/>
<dbReference type="InterPro" id="IPR008189">
    <property type="entry name" value="rRNA_ssu_MeTfrase_I"/>
</dbReference>
<dbReference type="Gene3D" id="3.30.950.10">
    <property type="entry name" value="Methyltransferase, Cobalt-precorrin-4 Transmethylase, Domain 2"/>
    <property type="match status" value="1"/>
</dbReference>
<dbReference type="InterPro" id="IPR000878">
    <property type="entry name" value="4pyrrol_Mease"/>
</dbReference>
<dbReference type="FunFam" id="3.40.1010.10:FF:000007">
    <property type="entry name" value="Ribosomal RNA small subunit methyltransferase I"/>
    <property type="match status" value="1"/>
</dbReference>